<dbReference type="InterPro" id="IPR011055">
    <property type="entry name" value="Dup_hybrid_motif"/>
</dbReference>
<dbReference type="AlphaFoldDB" id="A0A6V8KI18"/>
<dbReference type="RefSeq" id="WP_173069609.1">
    <property type="nucleotide sequence ID" value="NZ_BAABGO010000048.1"/>
</dbReference>
<dbReference type="Proteomes" id="UP000482800">
    <property type="component" value="Unassembled WGS sequence"/>
</dbReference>
<dbReference type="InterPro" id="IPR016047">
    <property type="entry name" value="M23ase_b-sheet_dom"/>
</dbReference>
<proteinExistence type="predicted"/>
<dbReference type="InterPro" id="IPR050570">
    <property type="entry name" value="Cell_wall_metabolism_enzyme"/>
</dbReference>
<evidence type="ECO:0000259" key="1">
    <source>
        <dbReference type="Pfam" id="PF01551"/>
    </source>
</evidence>
<reference evidence="2 3" key="2">
    <citation type="submission" date="2020-03" db="EMBL/GenBank/DDBJ databases">
        <authorList>
            <person name="Ichikawa N."/>
            <person name="Kimura A."/>
            <person name="Kitahashi Y."/>
            <person name="Uohara A."/>
        </authorList>
    </citation>
    <scope>NUCLEOTIDE SEQUENCE [LARGE SCALE GENOMIC DNA]</scope>
    <source>
        <strain evidence="2 3">NBRC 108639</strain>
    </source>
</reference>
<dbReference type="GO" id="GO:0004222">
    <property type="term" value="F:metalloendopeptidase activity"/>
    <property type="evidence" value="ECO:0007669"/>
    <property type="project" value="TreeGrafter"/>
</dbReference>
<dbReference type="CDD" id="cd12797">
    <property type="entry name" value="M23_peptidase"/>
    <property type="match status" value="1"/>
</dbReference>
<sequence>MGRVALWVAVGAAMALVLLAGTAAGVVSSVFGGGGGAGCLGAVTAPGATPAGLSGEQARNASVIVATGQRMRVPVRGWVIAVATALQESGLVNIRGGDRDSLGLFQQRPSQGWGTPEQIMNPAYAATKFYERLLIVPGWERLPLTEAAQAVQRSAYPDAYQKHEARATAIVAAYTGGTLPGCDDSAVSASGWTRPVAGTVSSGFRTADRPEHDGVDIMAPKGTVIRAASGGVVVRVRCNIGDNSWEPTGGPMPCDVDGSPTTGGCGWYTDIRHAGDITSRYCHMVRQPAVRVGQTVMAGQPIGNVGSSGNSSGPHLHYEIHEGYPATENNAINPVPFMQSKGAPP</sequence>
<dbReference type="Gene3D" id="2.70.70.10">
    <property type="entry name" value="Glucose Permease (Domain IIA)"/>
    <property type="match status" value="1"/>
</dbReference>
<evidence type="ECO:0000313" key="2">
    <source>
        <dbReference type="EMBL" id="GFJ84842.1"/>
    </source>
</evidence>
<dbReference type="PANTHER" id="PTHR21666:SF270">
    <property type="entry name" value="MUREIN HYDROLASE ACTIVATOR ENVC"/>
    <property type="match status" value="1"/>
</dbReference>
<dbReference type="SUPFAM" id="SSF51261">
    <property type="entry name" value="Duplicated hybrid motif"/>
    <property type="match status" value="1"/>
</dbReference>
<feature type="domain" description="M23ase beta-sheet core" evidence="1">
    <location>
        <begin position="211"/>
        <end position="333"/>
    </location>
</feature>
<dbReference type="PANTHER" id="PTHR21666">
    <property type="entry name" value="PEPTIDASE-RELATED"/>
    <property type="match status" value="1"/>
</dbReference>
<organism evidence="2 3">
    <name type="scientific">Phytohabitans houttuyneae</name>
    <dbReference type="NCBI Taxonomy" id="1076126"/>
    <lineage>
        <taxon>Bacteria</taxon>
        <taxon>Bacillati</taxon>
        <taxon>Actinomycetota</taxon>
        <taxon>Actinomycetes</taxon>
        <taxon>Micromonosporales</taxon>
        <taxon>Micromonosporaceae</taxon>
    </lineage>
</organism>
<evidence type="ECO:0000313" key="3">
    <source>
        <dbReference type="Proteomes" id="UP000482800"/>
    </source>
</evidence>
<accession>A0A6V8KI18</accession>
<reference evidence="2 3" key="1">
    <citation type="submission" date="2020-03" db="EMBL/GenBank/DDBJ databases">
        <title>Whole genome shotgun sequence of Phytohabitans houttuyneae NBRC 108639.</title>
        <authorList>
            <person name="Komaki H."/>
            <person name="Tamura T."/>
        </authorList>
    </citation>
    <scope>NUCLEOTIDE SEQUENCE [LARGE SCALE GENOMIC DNA]</scope>
    <source>
        <strain evidence="2 3">NBRC 108639</strain>
    </source>
</reference>
<dbReference type="Pfam" id="PF01551">
    <property type="entry name" value="Peptidase_M23"/>
    <property type="match status" value="1"/>
</dbReference>
<dbReference type="EMBL" id="BLPF01000004">
    <property type="protein sequence ID" value="GFJ84842.1"/>
    <property type="molecule type" value="Genomic_DNA"/>
</dbReference>
<protein>
    <recommendedName>
        <fullName evidence="1">M23ase beta-sheet core domain-containing protein</fullName>
    </recommendedName>
</protein>
<name>A0A6V8KI18_9ACTN</name>
<gene>
    <name evidence="2" type="ORF">Phou_090220</name>
</gene>
<keyword evidence="3" id="KW-1185">Reference proteome</keyword>
<comment type="caution">
    <text evidence="2">The sequence shown here is derived from an EMBL/GenBank/DDBJ whole genome shotgun (WGS) entry which is preliminary data.</text>
</comment>